<dbReference type="EMBL" id="QVQT01000006">
    <property type="protein sequence ID" value="RFU15291.1"/>
    <property type="molecule type" value="Genomic_DNA"/>
</dbReference>
<dbReference type="AlphaFoldDB" id="A0A372IKJ8"/>
<evidence type="ECO:0000313" key="3">
    <source>
        <dbReference type="Proteomes" id="UP000264702"/>
    </source>
</evidence>
<gene>
    <name evidence="2" type="ORF">D0Y96_16520</name>
</gene>
<dbReference type="Proteomes" id="UP000264702">
    <property type="component" value="Unassembled WGS sequence"/>
</dbReference>
<organism evidence="2 3">
    <name type="scientific">Paracidobacterium acidisoli</name>
    <dbReference type="NCBI Taxonomy" id="2303751"/>
    <lineage>
        <taxon>Bacteria</taxon>
        <taxon>Pseudomonadati</taxon>
        <taxon>Acidobacteriota</taxon>
        <taxon>Terriglobia</taxon>
        <taxon>Terriglobales</taxon>
        <taxon>Acidobacteriaceae</taxon>
        <taxon>Paracidobacterium</taxon>
    </lineage>
</organism>
<proteinExistence type="predicted"/>
<protein>
    <recommendedName>
        <fullName evidence="1">RNA polymerase sigma-70 ECF-like HTH domain-containing protein</fullName>
    </recommendedName>
</protein>
<dbReference type="Pfam" id="PF07638">
    <property type="entry name" value="Sigma70_ECF"/>
    <property type="match status" value="1"/>
</dbReference>
<sequence length="292" mass="32304">MKVSKQSNDDSSFSNSQTGISRISRTGAALLTVSPGADGPRVIVPARRSVPFVSSLAPDALRQRKLCIVRRGCRCYDRTTPAPHKQTDDTDVRAKDGHASFVTQFRPVPLDTEAGRMSQSAPPRIPSLSGDEYKAMLRMAESLHRRCPSWTLSPTALVHEVLIKVHAWPGLPPSSDPHFMALAARAMRQVLVDAARKKLEVKKGGRLKFVPLTERAQRTTLSPVEFLDLNQAMDELAKMNARHGFVVTYTSWFGYTIEEVAEMLKVSTKTVQRDLRAANAWLASRVSGTPEK</sequence>
<keyword evidence="3" id="KW-1185">Reference proteome</keyword>
<feature type="domain" description="RNA polymerase sigma-70 ECF-like HTH" evidence="1">
    <location>
        <begin position="133"/>
        <end position="285"/>
    </location>
</feature>
<dbReference type="Gene3D" id="1.10.10.10">
    <property type="entry name" value="Winged helix-like DNA-binding domain superfamily/Winged helix DNA-binding domain"/>
    <property type="match status" value="1"/>
</dbReference>
<dbReference type="InterPro" id="IPR013324">
    <property type="entry name" value="RNA_pol_sigma_r3/r4-like"/>
</dbReference>
<dbReference type="InterPro" id="IPR036388">
    <property type="entry name" value="WH-like_DNA-bd_sf"/>
</dbReference>
<evidence type="ECO:0000259" key="1">
    <source>
        <dbReference type="Pfam" id="PF07638"/>
    </source>
</evidence>
<reference evidence="2 3" key="1">
    <citation type="submission" date="2018-08" db="EMBL/GenBank/DDBJ databases">
        <title>Acidipila sp. 4G-K13, an acidobacterium isolated from forest soil.</title>
        <authorList>
            <person name="Gao Z.-H."/>
            <person name="Qiu L.-H."/>
        </authorList>
    </citation>
    <scope>NUCLEOTIDE SEQUENCE [LARGE SCALE GENOMIC DNA]</scope>
    <source>
        <strain evidence="2 3">4G-K13</strain>
    </source>
</reference>
<evidence type="ECO:0000313" key="2">
    <source>
        <dbReference type="EMBL" id="RFU15291.1"/>
    </source>
</evidence>
<name>A0A372IKJ8_9BACT</name>
<accession>A0A372IKJ8</accession>
<dbReference type="SUPFAM" id="SSF88659">
    <property type="entry name" value="Sigma3 and sigma4 domains of RNA polymerase sigma factors"/>
    <property type="match status" value="1"/>
</dbReference>
<dbReference type="InterPro" id="IPR053812">
    <property type="entry name" value="HTH_Sigma70_ECF-like"/>
</dbReference>
<comment type="caution">
    <text evidence="2">The sequence shown here is derived from an EMBL/GenBank/DDBJ whole genome shotgun (WGS) entry which is preliminary data.</text>
</comment>